<dbReference type="AlphaFoldDB" id="A0A1K1RP35"/>
<feature type="transmembrane region" description="Helical" evidence="1">
    <location>
        <begin position="89"/>
        <end position="113"/>
    </location>
</feature>
<evidence type="ECO:0000313" key="4">
    <source>
        <dbReference type="Proteomes" id="UP000183788"/>
    </source>
</evidence>
<keyword evidence="1" id="KW-0812">Transmembrane</keyword>
<dbReference type="Proteomes" id="UP001326715">
    <property type="component" value="Chromosome"/>
</dbReference>
<gene>
    <name evidence="2" type="ORF">SAMN05661012_04074</name>
    <name evidence="3" type="ORF">SR876_10190</name>
</gene>
<name>A0A1K1RP35_9BACT</name>
<evidence type="ECO:0000313" key="2">
    <source>
        <dbReference type="EMBL" id="SFW73928.1"/>
    </source>
</evidence>
<proteinExistence type="predicted"/>
<dbReference type="Proteomes" id="UP000183788">
    <property type="component" value="Unassembled WGS sequence"/>
</dbReference>
<dbReference type="RefSeq" id="WP_072363073.1">
    <property type="nucleotide sequence ID" value="NZ_CBHWAX010000009.1"/>
</dbReference>
<dbReference type="STRING" id="1004.SAMN05661012_04074"/>
<dbReference type="EMBL" id="CP140154">
    <property type="protein sequence ID" value="WQG91874.1"/>
    <property type="molecule type" value="Genomic_DNA"/>
</dbReference>
<keyword evidence="1" id="KW-0472">Membrane</keyword>
<evidence type="ECO:0000313" key="3">
    <source>
        <dbReference type="EMBL" id="WQG91874.1"/>
    </source>
</evidence>
<accession>A0A1K1RP35</accession>
<organism evidence="2 4">
    <name type="scientific">Chitinophaga sancti</name>
    <dbReference type="NCBI Taxonomy" id="1004"/>
    <lineage>
        <taxon>Bacteria</taxon>
        <taxon>Pseudomonadati</taxon>
        <taxon>Bacteroidota</taxon>
        <taxon>Chitinophagia</taxon>
        <taxon>Chitinophagales</taxon>
        <taxon>Chitinophagaceae</taxon>
        <taxon>Chitinophaga</taxon>
    </lineage>
</organism>
<dbReference type="EMBL" id="FPIZ01000013">
    <property type="protein sequence ID" value="SFW73928.1"/>
    <property type="molecule type" value="Genomic_DNA"/>
</dbReference>
<keyword evidence="5" id="KW-1185">Reference proteome</keyword>
<feature type="transmembrane region" description="Helical" evidence="1">
    <location>
        <begin position="59"/>
        <end position="77"/>
    </location>
</feature>
<protein>
    <submittedName>
        <fullName evidence="2">Uncharacterized protein</fullName>
    </submittedName>
</protein>
<evidence type="ECO:0000256" key="1">
    <source>
        <dbReference type="SAM" id="Phobius"/>
    </source>
</evidence>
<evidence type="ECO:0000313" key="5">
    <source>
        <dbReference type="Proteomes" id="UP001326715"/>
    </source>
</evidence>
<reference evidence="2 4" key="1">
    <citation type="submission" date="2016-11" db="EMBL/GenBank/DDBJ databases">
        <authorList>
            <person name="Jaros S."/>
            <person name="Januszkiewicz K."/>
            <person name="Wedrychowicz H."/>
        </authorList>
    </citation>
    <scope>NUCLEOTIDE SEQUENCE [LARGE SCALE GENOMIC DNA]</scope>
    <source>
        <strain evidence="2 4">DSM 784</strain>
    </source>
</reference>
<sequence length="127" mass="14683">MNTDIIHSLNPESSMPFNDTYTLLNNNDKDEIDDPEYNSARLDRYITDTDLRKHITYSFIFNITLWLSGVLSVLYFNSCFLKLNLSDPVLITLLTTSTLNVIGMMTIILKNLFPIQPEKLKSQAVWF</sequence>
<keyword evidence="1" id="KW-1133">Transmembrane helix</keyword>
<reference evidence="3 5" key="2">
    <citation type="submission" date="2023-11" db="EMBL/GenBank/DDBJ databases">
        <title>MicrobeMod: A computational toolkit for identifying prokaryotic methylation and restriction-modification with nanopore sequencing.</title>
        <authorList>
            <person name="Crits-Christoph A."/>
            <person name="Kang S.C."/>
            <person name="Lee H."/>
            <person name="Ostrov N."/>
        </authorList>
    </citation>
    <scope>NUCLEOTIDE SEQUENCE [LARGE SCALE GENOMIC DNA]</scope>
    <source>
        <strain evidence="3 5">ATCC 23090</strain>
    </source>
</reference>
<dbReference type="OrthoDB" id="1357872at2"/>